<accession>A0A4R1EWP4</accession>
<organism evidence="6 7">
    <name type="scientific">Cocleimonas flava</name>
    <dbReference type="NCBI Taxonomy" id="634765"/>
    <lineage>
        <taxon>Bacteria</taxon>
        <taxon>Pseudomonadati</taxon>
        <taxon>Pseudomonadota</taxon>
        <taxon>Gammaproteobacteria</taxon>
        <taxon>Thiotrichales</taxon>
        <taxon>Thiotrichaceae</taxon>
        <taxon>Cocleimonas</taxon>
    </lineage>
</organism>
<sequence>MPNSKTDHPLKVMFAGLFSLILAMGISRFSYTPLLPVMINETYLNDASGGWLATINYLGYMLGAIIAASISDLKLKDVLYRVGLIVAVLSTVGMGVTDNYIVWSIMRFIGGLSSAACLLVGTGLILNWMIRHGHKPELGIHFAGIGLGISLTAILSMMMLNKLDWAQQWYVYSAIAVVIAIPAWRWLPKPVNHHQTTAGGTLLDTPPEKSWMLILYVAYFCAGIGYVISATFLVAIVDHQPELAGKGSLVWLVTGIAAAPAAILWDRIARKVGELKALFWAYGINIVGIIIPVFSHSLSGVLLSGFFFGLTFVGIVSLLLTMVGKFYPTKPAKPMGKLTLSYGIAQVVAPAIAGMIAETTGNYSMPLIFASVIMGFGMALIVILQIRKKH</sequence>
<feature type="transmembrane region" description="Helical" evidence="4">
    <location>
        <begin position="339"/>
        <end position="357"/>
    </location>
</feature>
<dbReference type="EMBL" id="SMFQ01000004">
    <property type="protein sequence ID" value="TCJ85200.1"/>
    <property type="molecule type" value="Genomic_DNA"/>
</dbReference>
<keyword evidence="7" id="KW-1185">Reference proteome</keyword>
<feature type="transmembrane region" description="Helical" evidence="4">
    <location>
        <begin position="51"/>
        <end position="71"/>
    </location>
</feature>
<feature type="domain" description="Major facilitator superfamily (MFS) profile" evidence="5">
    <location>
        <begin position="11"/>
        <end position="389"/>
    </location>
</feature>
<dbReference type="GO" id="GO:0022857">
    <property type="term" value="F:transmembrane transporter activity"/>
    <property type="evidence" value="ECO:0007669"/>
    <property type="project" value="InterPro"/>
</dbReference>
<feature type="transmembrane region" description="Helical" evidence="4">
    <location>
        <begin position="78"/>
        <end position="96"/>
    </location>
</feature>
<evidence type="ECO:0000256" key="2">
    <source>
        <dbReference type="ARBA" id="ARBA00022989"/>
    </source>
</evidence>
<keyword evidence="1 4" id="KW-0812">Transmembrane</keyword>
<dbReference type="InterPro" id="IPR020846">
    <property type="entry name" value="MFS_dom"/>
</dbReference>
<reference evidence="6 7" key="1">
    <citation type="submission" date="2019-03" db="EMBL/GenBank/DDBJ databases">
        <title>Genomic Encyclopedia of Type Strains, Phase IV (KMG-IV): sequencing the most valuable type-strain genomes for metagenomic binning, comparative biology and taxonomic classification.</title>
        <authorList>
            <person name="Goeker M."/>
        </authorList>
    </citation>
    <scope>NUCLEOTIDE SEQUENCE [LARGE SCALE GENOMIC DNA]</scope>
    <source>
        <strain evidence="6 7">DSM 24830</strain>
    </source>
</reference>
<dbReference type="PANTHER" id="PTHR23537:SF1">
    <property type="entry name" value="SUGAR TRANSPORTER"/>
    <property type="match status" value="1"/>
</dbReference>
<feature type="transmembrane region" description="Helical" evidence="4">
    <location>
        <begin position="213"/>
        <end position="236"/>
    </location>
</feature>
<feature type="transmembrane region" description="Helical" evidence="4">
    <location>
        <begin position="363"/>
        <end position="384"/>
    </location>
</feature>
<dbReference type="GO" id="GO:0005886">
    <property type="term" value="C:plasma membrane"/>
    <property type="evidence" value="ECO:0007669"/>
    <property type="project" value="TreeGrafter"/>
</dbReference>
<dbReference type="AlphaFoldDB" id="A0A4R1EWP4"/>
<feature type="transmembrane region" description="Helical" evidence="4">
    <location>
        <begin position="301"/>
        <end position="327"/>
    </location>
</feature>
<feature type="transmembrane region" description="Helical" evidence="4">
    <location>
        <begin position="277"/>
        <end position="295"/>
    </location>
</feature>
<evidence type="ECO:0000313" key="6">
    <source>
        <dbReference type="EMBL" id="TCJ85200.1"/>
    </source>
</evidence>
<feature type="transmembrane region" description="Helical" evidence="4">
    <location>
        <begin position="12"/>
        <end position="31"/>
    </location>
</feature>
<dbReference type="InterPro" id="IPR010645">
    <property type="entry name" value="MFS_4"/>
</dbReference>
<comment type="caution">
    <text evidence="6">The sequence shown here is derived from an EMBL/GenBank/DDBJ whole genome shotgun (WGS) entry which is preliminary data.</text>
</comment>
<proteinExistence type="predicted"/>
<dbReference type="Pfam" id="PF06779">
    <property type="entry name" value="MFS_4"/>
    <property type="match status" value="1"/>
</dbReference>
<evidence type="ECO:0000256" key="1">
    <source>
        <dbReference type="ARBA" id="ARBA00022692"/>
    </source>
</evidence>
<feature type="transmembrane region" description="Helical" evidence="4">
    <location>
        <begin position="102"/>
        <end position="126"/>
    </location>
</feature>
<evidence type="ECO:0000313" key="7">
    <source>
        <dbReference type="Proteomes" id="UP000294887"/>
    </source>
</evidence>
<evidence type="ECO:0000259" key="5">
    <source>
        <dbReference type="PROSITE" id="PS50850"/>
    </source>
</evidence>
<evidence type="ECO:0000256" key="3">
    <source>
        <dbReference type="ARBA" id="ARBA00023136"/>
    </source>
</evidence>
<feature type="transmembrane region" description="Helical" evidence="4">
    <location>
        <begin position="248"/>
        <end position="265"/>
    </location>
</feature>
<dbReference type="PANTHER" id="PTHR23537">
    <property type="match status" value="1"/>
</dbReference>
<keyword evidence="3 4" id="KW-0472">Membrane</keyword>
<dbReference type="Proteomes" id="UP000294887">
    <property type="component" value="Unassembled WGS sequence"/>
</dbReference>
<dbReference type="SUPFAM" id="SSF103473">
    <property type="entry name" value="MFS general substrate transporter"/>
    <property type="match status" value="1"/>
</dbReference>
<feature type="transmembrane region" description="Helical" evidence="4">
    <location>
        <begin position="138"/>
        <end position="157"/>
    </location>
</feature>
<dbReference type="RefSeq" id="WP_131906902.1">
    <property type="nucleotide sequence ID" value="NZ_BAAAFU010000001.1"/>
</dbReference>
<feature type="transmembrane region" description="Helical" evidence="4">
    <location>
        <begin position="169"/>
        <end position="187"/>
    </location>
</feature>
<keyword evidence="2 4" id="KW-1133">Transmembrane helix</keyword>
<gene>
    <name evidence="6" type="ORF">EV695_3167</name>
</gene>
<name>A0A4R1EWP4_9GAMM</name>
<protein>
    <submittedName>
        <fullName evidence="6">Putative MFS family arabinose efflux permease</fullName>
    </submittedName>
</protein>
<dbReference type="InterPro" id="IPR036259">
    <property type="entry name" value="MFS_trans_sf"/>
</dbReference>
<evidence type="ECO:0000256" key="4">
    <source>
        <dbReference type="SAM" id="Phobius"/>
    </source>
</evidence>
<dbReference type="OrthoDB" id="9797953at2"/>
<dbReference type="Gene3D" id="1.20.1250.20">
    <property type="entry name" value="MFS general substrate transporter like domains"/>
    <property type="match status" value="2"/>
</dbReference>
<dbReference type="PROSITE" id="PS50850">
    <property type="entry name" value="MFS"/>
    <property type="match status" value="1"/>
</dbReference>